<reference evidence="4 5" key="1">
    <citation type="submission" date="2018-12" db="EMBL/GenBank/DDBJ databases">
        <authorList>
            <consortium name="Pathogen Informatics"/>
        </authorList>
    </citation>
    <scope>NUCLEOTIDE SEQUENCE [LARGE SCALE GENOMIC DNA]</scope>
    <source>
        <strain evidence="4 5">NCTC9419</strain>
    </source>
</reference>
<dbReference type="Pfam" id="PF00550">
    <property type="entry name" value="PP-binding"/>
    <property type="match status" value="2"/>
</dbReference>
<evidence type="ECO:0000256" key="2">
    <source>
        <dbReference type="ARBA" id="ARBA00022553"/>
    </source>
</evidence>
<evidence type="ECO:0000313" key="5">
    <source>
        <dbReference type="Proteomes" id="UP000271603"/>
    </source>
</evidence>
<dbReference type="AlphaFoldDB" id="A0A447QVN8"/>
<evidence type="ECO:0000259" key="3">
    <source>
        <dbReference type="PROSITE" id="PS50075"/>
    </source>
</evidence>
<dbReference type="SUPFAM" id="SSF47336">
    <property type="entry name" value="ACP-like"/>
    <property type="match status" value="2"/>
</dbReference>
<evidence type="ECO:0000313" key="4">
    <source>
        <dbReference type="EMBL" id="VEA74078.1"/>
    </source>
</evidence>
<proteinExistence type="predicted"/>
<feature type="domain" description="Carrier" evidence="3">
    <location>
        <begin position="187"/>
        <end position="265"/>
    </location>
</feature>
<dbReference type="RefSeq" id="WP_128144848.1">
    <property type="nucleotide sequence ID" value="NZ_JAERKC010000293.1"/>
</dbReference>
<protein>
    <submittedName>
        <fullName evidence="4">Polyketide-type polyunsaturated fatty acid synthase PfaA</fullName>
    </submittedName>
</protein>
<dbReference type="InterPro" id="IPR009081">
    <property type="entry name" value="PP-bd_ACP"/>
</dbReference>
<dbReference type="PROSITE" id="PS50075">
    <property type="entry name" value="CARRIER"/>
    <property type="match status" value="1"/>
</dbReference>
<dbReference type="Gene3D" id="1.10.1200.10">
    <property type="entry name" value="ACP-like"/>
    <property type="match status" value="2"/>
</dbReference>
<dbReference type="InterPro" id="IPR036736">
    <property type="entry name" value="ACP-like_sf"/>
</dbReference>
<dbReference type="GO" id="GO:0031177">
    <property type="term" value="F:phosphopantetheine binding"/>
    <property type="evidence" value="ECO:0007669"/>
    <property type="project" value="InterPro"/>
</dbReference>
<dbReference type="STRING" id="61652.AXX16_2589"/>
<organism evidence="4 5">
    <name type="scientific">Serratia rubidaea</name>
    <name type="common">Serratia marinorubra</name>
    <dbReference type="NCBI Taxonomy" id="61652"/>
    <lineage>
        <taxon>Bacteria</taxon>
        <taxon>Pseudomonadati</taxon>
        <taxon>Pseudomonadota</taxon>
        <taxon>Gammaproteobacteria</taxon>
        <taxon>Enterobacterales</taxon>
        <taxon>Yersiniaceae</taxon>
        <taxon>Serratia</taxon>
    </lineage>
</organism>
<keyword evidence="1" id="KW-0596">Phosphopantetheine</keyword>
<dbReference type="EMBL" id="LR134155">
    <property type="protein sequence ID" value="VEA74078.1"/>
    <property type="molecule type" value="Genomic_DNA"/>
</dbReference>
<accession>A0A447QVN8</accession>
<dbReference type="Proteomes" id="UP000271603">
    <property type="component" value="Chromosome"/>
</dbReference>
<evidence type="ECO:0000256" key="1">
    <source>
        <dbReference type="ARBA" id="ARBA00022450"/>
    </source>
</evidence>
<keyword evidence="2" id="KW-0597">Phosphoprotein</keyword>
<name>A0A447QVN8_SERRU</name>
<dbReference type="SMART" id="SM00823">
    <property type="entry name" value="PKS_PP"/>
    <property type="match status" value="2"/>
</dbReference>
<sequence length="344" mass="37138">MKMDMNPAVQEFIAANSRITQSYFAFTEKVLALVSNSPNQQQVLLQLLAQTESVTQTFLAAHQQLLAGEAPQLAAVTPPLNFGAAETPAVLPVPAQPAVAQAPAEESHEVWLRRQLAEMTGFPAADIDLTQEFEQLGLDSLGRQDVQEALLQRYPRAGKAALFDAATPAALLAGLAEPAAEQRETPAPAFCAEQVMRRIVADLTGFAPSDIDLALTFDELGLDSLGRLDVLEALQSERPELKAHAPQFTNLQTPGAMIALLEEKLSAEPPLEAALLQLLKKLGTANDGDINLETPFDRYLTDGFTQSSVWENLSPQHDICHFAGEALMSRRNAGEALALLNRLG</sequence>
<dbReference type="InterPro" id="IPR020806">
    <property type="entry name" value="PKS_PP-bd"/>
</dbReference>
<gene>
    <name evidence="4" type="ORF">NCTC9419_05719</name>
</gene>